<dbReference type="GO" id="GO:0038023">
    <property type="term" value="F:signaling receptor activity"/>
    <property type="evidence" value="ECO:0007669"/>
    <property type="project" value="TreeGrafter"/>
</dbReference>
<feature type="transmembrane region" description="Helical" evidence="6">
    <location>
        <begin position="261"/>
        <end position="281"/>
    </location>
</feature>
<keyword evidence="2 6" id="KW-0812">Transmembrane</keyword>
<evidence type="ECO:0000256" key="5">
    <source>
        <dbReference type="PIRSR" id="PIRSR604254-1"/>
    </source>
</evidence>
<keyword evidence="4 6" id="KW-0472">Membrane</keyword>
<dbReference type="Proteomes" id="UP000319257">
    <property type="component" value="Unassembled WGS sequence"/>
</dbReference>
<evidence type="ECO:0000256" key="4">
    <source>
        <dbReference type="ARBA" id="ARBA00023136"/>
    </source>
</evidence>
<dbReference type="PANTHER" id="PTHR20855">
    <property type="entry name" value="ADIPOR/PROGESTIN RECEPTOR-RELATED"/>
    <property type="match status" value="1"/>
</dbReference>
<protein>
    <recommendedName>
        <fullName evidence="9">HlyIII-domain-containing protein</fullName>
    </recommendedName>
</protein>
<dbReference type="Pfam" id="PF03006">
    <property type="entry name" value="HlyIII"/>
    <property type="match status" value="1"/>
</dbReference>
<evidence type="ECO:0000313" key="8">
    <source>
        <dbReference type="Proteomes" id="UP000319257"/>
    </source>
</evidence>
<keyword evidence="5" id="KW-0479">Metal-binding</keyword>
<dbReference type="PANTHER" id="PTHR20855:SF97">
    <property type="entry name" value="ADIPOR-LIKE RECEPTOR IZH3-RELATED"/>
    <property type="match status" value="1"/>
</dbReference>
<keyword evidence="3 6" id="KW-1133">Transmembrane helix</keyword>
<proteinExistence type="predicted"/>
<evidence type="ECO:0000256" key="2">
    <source>
        <dbReference type="ARBA" id="ARBA00022692"/>
    </source>
</evidence>
<dbReference type="GeneID" id="41967586"/>
<reference evidence="7 8" key="1">
    <citation type="submission" date="2019-06" db="EMBL/GenBank/DDBJ databases">
        <title>Draft genome sequence of the filamentous fungus Phialemoniopsis curvata isolated from diesel fuel.</title>
        <authorList>
            <person name="Varaljay V.A."/>
            <person name="Lyon W.J."/>
            <person name="Crouch A.L."/>
            <person name="Drake C.E."/>
            <person name="Hollomon J.M."/>
            <person name="Nadeau L.J."/>
            <person name="Nunn H.S."/>
            <person name="Stevenson B.S."/>
            <person name="Bojanowski C.L."/>
            <person name="Crookes-Goodson W.J."/>
        </authorList>
    </citation>
    <scope>NUCLEOTIDE SEQUENCE [LARGE SCALE GENOMIC DNA]</scope>
    <source>
        <strain evidence="7 8">D216</strain>
    </source>
</reference>
<feature type="transmembrane region" description="Helical" evidence="6">
    <location>
        <begin position="293"/>
        <end position="314"/>
    </location>
</feature>
<feature type="binding site" evidence="5">
    <location>
        <position position="337"/>
    </location>
    <ligand>
        <name>Zn(2+)</name>
        <dbReference type="ChEBI" id="CHEBI:29105"/>
    </ligand>
</feature>
<feature type="binding site" evidence="5">
    <location>
        <position position="172"/>
    </location>
    <ligand>
        <name>Zn(2+)</name>
        <dbReference type="ChEBI" id="CHEBI:29105"/>
    </ligand>
</feature>
<feature type="transmembrane region" description="Helical" evidence="6">
    <location>
        <begin position="183"/>
        <end position="207"/>
    </location>
</feature>
<evidence type="ECO:0000313" key="7">
    <source>
        <dbReference type="EMBL" id="TPX15805.1"/>
    </source>
</evidence>
<gene>
    <name evidence="7" type="ORF">E0L32_000139</name>
</gene>
<feature type="binding site" evidence="5">
    <location>
        <position position="333"/>
    </location>
    <ligand>
        <name>Zn(2+)</name>
        <dbReference type="ChEBI" id="CHEBI:29105"/>
    </ligand>
</feature>
<evidence type="ECO:0008006" key="9">
    <source>
        <dbReference type="Google" id="ProtNLM"/>
    </source>
</evidence>
<feature type="transmembrane region" description="Helical" evidence="6">
    <location>
        <begin position="335"/>
        <end position="355"/>
    </location>
</feature>
<keyword evidence="5" id="KW-0862">Zinc</keyword>
<feature type="transmembrane region" description="Helical" evidence="6">
    <location>
        <begin position="151"/>
        <end position="171"/>
    </location>
</feature>
<dbReference type="AlphaFoldDB" id="A0A507AYC7"/>
<dbReference type="GO" id="GO:0006882">
    <property type="term" value="P:intracellular zinc ion homeostasis"/>
    <property type="evidence" value="ECO:0007669"/>
    <property type="project" value="TreeGrafter"/>
</dbReference>
<feature type="transmembrane region" description="Helical" evidence="6">
    <location>
        <begin position="219"/>
        <end position="240"/>
    </location>
</feature>
<dbReference type="RefSeq" id="XP_030997516.1">
    <property type="nucleotide sequence ID" value="XM_031135455.1"/>
</dbReference>
<comment type="subcellular location">
    <subcellularLocation>
        <location evidence="1">Membrane</location>
        <topology evidence="1">Multi-pass membrane protein</topology>
    </subcellularLocation>
</comment>
<keyword evidence="8" id="KW-1185">Reference proteome</keyword>
<dbReference type="GO" id="GO:0046872">
    <property type="term" value="F:metal ion binding"/>
    <property type="evidence" value="ECO:0007669"/>
    <property type="project" value="UniProtKB-KW"/>
</dbReference>
<comment type="caution">
    <text evidence="7">The sequence shown here is derived from an EMBL/GenBank/DDBJ whole genome shotgun (WGS) entry which is preliminary data.</text>
</comment>
<evidence type="ECO:0000256" key="3">
    <source>
        <dbReference type="ARBA" id="ARBA00022989"/>
    </source>
</evidence>
<evidence type="ECO:0000256" key="1">
    <source>
        <dbReference type="ARBA" id="ARBA00004141"/>
    </source>
</evidence>
<organism evidence="7 8">
    <name type="scientific">Thyridium curvatum</name>
    <dbReference type="NCBI Taxonomy" id="1093900"/>
    <lineage>
        <taxon>Eukaryota</taxon>
        <taxon>Fungi</taxon>
        <taxon>Dikarya</taxon>
        <taxon>Ascomycota</taxon>
        <taxon>Pezizomycotina</taxon>
        <taxon>Sordariomycetes</taxon>
        <taxon>Sordariomycetidae</taxon>
        <taxon>Thyridiales</taxon>
        <taxon>Thyridiaceae</taxon>
        <taxon>Thyridium</taxon>
    </lineage>
</organism>
<sequence>MRNGPAPASKASLKFRMKTKVPLNGQARAEHGQRSESQRLLQTKVEGNQFDVNSQEFKSSVSRATLLASKNGLINYDELPLPWRINIYIRTGYRFTHSIFSTALSPLCLSNELVNIWTHLIPVFLILRYPLHLNPPFETFRDGGLGRQTDAFVAITYCATAALSLVCSTAWHTFRCSSRLRVMAAFVCVDIMSVSLILTAFNILVIHTLFYARSRLREIYIFSSLLWCLAGVVLPWTNLFRPVEIAPLVVHAAKNWPLSRGWNRVIFFCGLGGQGQVIPALHSAYVNGWAYTSAIYVHAIPVVLPIFLGSLLYGSKFPERVWPGRFDYIGCSHNMWHVATAISALAGCWGMLGMFEVAWGRSA</sequence>
<dbReference type="STRING" id="1093900.A0A507AYC7"/>
<dbReference type="OrthoDB" id="529367at2759"/>
<name>A0A507AYC7_9PEZI</name>
<evidence type="ECO:0000256" key="6">
    <source>
        <dbReference type="SAM" id="Phobius"/>
    </source>
</evidence>
<dbReference type="GO" id="GO:0016020">
    <property type="term" value="C:membrane"/>
    <property type="evidence" value="ECO:0007669"/>
    <property type="project" value="UniProtKB-SubCell"/>
</dbReference>
<dbReference type="EMBL" id="SKBQ01000001">
    <property type="protein sequence ID" value="TPX15805.1"/>
    <property type="molecule type" value="Genomic_DNA"/>
</dbReference>
<accession>A0A507AYC7</accession>
<dbReference type="InParanoid" id="A0A507AYC7"/>
<dbReference type="InterPro" id="IPR004254">
    <property type="entry name" value="AdipoR/HlyIII-related"/>
</dbReference>